<dbReference type="AlphaFoldDB" id="A0A0G1ZIR4"/>
<reference evidence="2 3" key="1">
    <citation type="journal article" date="2015" name="Nature">
        <title>rRNA introns, odd ribosomes, and small enigmatic genomes across a large radiation of phyla.</title>
        <authorList>
            <person name="Brown C.T."/>
            <person name="Hug L.A."/>
            <person name="Thomas B.C."/>
            <person name="Sharon I."/>
            <person name="Castelle C.J."/>
            <person name="Singh A."/>
            <person name="Wilkins M.J."/>
            <person name="Williams K.H."/>
            <person name="Banfield J.F."/>
        </authorList>
    </citation>
    <scope>NUCLEOTIDE SEQUENCE [LARGE SCALE GENOMIC DNA]</scope>
</reference>
<accession>A0A0G1ZIR4</accession>
<dbReference type="Proteomes" id="UP000034201">
    <property type="component" value="Unassembled WGS sequence"/>
</dbReference>
<dbReference type="EMBL" id="LCQQ01000061">
    <property type="protein sequence ID" value="KKW19214.1"/>
    <property type="molecule type" value="Genomic_DNA"/>
</dbReference>
<sequence length="208" mass="22954">MNRGFSNVWVIVGLIVVFGGVVAWWAFSQNSSIPTTSDTTELSTTPLLTGATVNSKTYRSKDWGIEFEYPSRFVLNTSPSAFWKNFGPYREGYDFFELVDSQRNCYIGPVKATGIYSEGITTSNKSVATASAKSLEIKYWTRSDGTIFLGQAGLITPSEGYQLTLNIVSLSNDLIESPHEKSTPGGSVLDTFCIKDFETILTTLEFTK</sequence>
<protein>
    <submittedName>
        <fullName evidence="2">Uncharacterized protein</fullName>
    </submittedName>
</protein>
<name>A0A0G1ZIR4_9BACT</name>
<proteinExistence type="predicted"/>
<gene>
    <name evidence="2" type="ORF">UY61_C0061G0002</name>
</gene>
<evidence type="ECO:0000313" key="3">
    <source>
        <dbReference type="Proteomes" id="UP000034201"/>
    </source>
</evidence>
<organism evidence="2 3">
    <name type="scientific">Candidatus Adlerbacteria bacterium GW2011_GWC1_50_9</name>
    <dbReference type="NCBI Taxonomy" id="1618608"/>
    <lineage>
        <taxon>Bacteria</taxon>
        <taxon>Candidatus Adleribacteriota</taxon>
    </lineage>
</organism>
<evidence type="ECO:0000313" key="2">
    <source>
        <dbReference type="EMBL" id="KKW19214.1"/>
    </source>
</evidence>
<keyword evidence="1" id="KW-0472">Membrane</keyword>
<comment type="caution">
    <text evidence="2">The sequence shown here is derived from an EMBL/GenBank/DDBJ whole genome shotgun (WGS) entry which is preliminary data.</text>
</comment>
<keyword evidence="1" id="KW-1133">Transmembrane helix</keyword>
<keyword evidence="1" id="KW-0812">Transmembrane</keyword>
<evidence type="ECO:0000256" key="1">
    <source>
        <dbReference type="SAM" id="Phobius"/>
    </source>
</evidence>
<feature type="transmembrane region" description="Helical" evidence="1">
    <location>
        <begin position="7"/>
        <end position="27"/>
    </location>
</feature>